<dbReference type="PANTHER" id="PTHR13817">
    <property type="entry name" value="TITIN"/>
    <property type="match status" value="1"/>
</dbReference>
<dbReference type="PANTHER" id="PTHR13817:SF73">
    <property type="entry name" value="FIBRONECTIN TYPE-III DOMAIN-CONTAINING PROTEIN"/>
    <property type="match status" value="1"/>
</dbReference>
<feature type="domain" description="Fibronectin type-III" evidence="6">
    <location>
        <begin position="883"/>
        <end position="974"/>
    </location>
</feature>
<dbReference type="CDD" id="cd00063">
    <property type="entry name" value="FN3"/>
    <property type="match status" value="11"/>
</dbReference>
<comment type="caution">
    <text evidence="7">The sequence shown here is derived from an EMBL/GenBank/DDBJ whole genome shotgun (WGS) entry which is preliminary data.</text>
</comment>
<dbReference type="InterPro" id="IPR050964">
    <property type="entry name" value="Striated_Muscle_Regulatory"/>
</dbReference>
<accession>A0A8J3B1Z3</accession>
<dbReference type="InterPro" id="IPR036116">
    <property type="entry name" value="FN3_sf"/>
</dbReference>
<evidence type="ECO:0000256" key="1">
    <source>
        <dbReference type="ARBA" id="ARBA00022737"/>
    </source>
</evidence>
<sequence length="1504" mass="142653">MAANRSGYLDLTGWVKVRRHSIGLYRAAAITGTVALGVGSTGLLPTPASAAVPNPITYTDASQPHGGSIASGVCFIVVEAIGGQGGTASSGTGGKGGRVEARIAVTSSDTYVARVGDAGAAGTGSGNGAGGLSGGGSSGGSGGSGSFVGGGGGGSSRFLLNGSDVIVAAGGGGGSDYFMSAGAGGDGGQTGQAGTAGAISASPGGAGGSGGPAGGGGGSTSGAPLIGGNGGYEGNGSAAAGGGGGGGYFGGGGGGTAIDGLGDADAGGGGGGSNLAPASPLFNGTASGTGAGSITVTFEACTTPAAPTGLQLTRGNQRIDLSFLPPAGGGNPITSYDVSTDDGANWTTLTTSAGSGGRLEGAVTGLVNGTPYTVRVRAVNVDGNGTPSASETATPATTPAAPTSLVLTPGNQSLVVTFTTAGDGGSAITGYEVSTDNGSTWAAATTTAVPATSNRRTTVTGLVNGTPYTVRVRALNAVGNGTPSASEVGTPAAQVPDAPTMIDAAVRNGGTRVTFTPPADNGGSAITSYEVSTDNGSTWQAFTTAPDGASDRAGTVTGLTNGVSYDVRVRAVNSVGAGAASAADSVTPAPSAPEAPTGLSAVRGDQSADLTFTPPGDDGGSAITSYEVSTDNGSTWATLTTGAGAGGTRVGTVSGLTNGTPYTVRVRAVNVVGPSTASGSASVTPATTPGAPTGLSGVPQNSAVELTFTPPGNTGGSAITSYEVSTDNGTTWAALTTSAGAGGTRVGTVSGLSNGTPYTIRVRALNAVGNGAASGSVTETPVAAPAAPTGLSAVRGDQSAALTFSPPSDTGGTPITDYEVSTDNGSTWATLSTSAGAGGTRVGTVSGLTNGTPYTVRVRAVNAVGPGAASGSTSVTPATTPSAPSGLSGNPEDGGVALTFTPGGDGGSAITGYEVSTDNGTTWIALATAAGAGGTRVGTVSGLTNGTPYTIRVRALNTAGNGTASGSVTETPVAAPGAPTSLTADRGNQSADLVFTPPANTGGTAITGYEVSTDDGSTWATLPTAAGGGGTRTATVSGLTNGTPYLIRVRAVNAVGPGTASGSASVTPSTTPGAPTGLSGTPQDGGVALTLTPPGNTGGSAITSYEVSTDNGSTWATLTTGAGAGGTRVGTVFGLANGTPYTIRVRAVNAVGAGTASGSTTVTPATVPTAPVSLTGTPQNAGVALTFAPPASDGGSAVTGYEVSTDNGTTWASLPTTAGAGGSRVGAVTGLANGTAYAIRVRAVTGQGAGAASAAVTLTPGTPLAPRTVTAAAGTSSIEVSWLAPTDNGVAVTGYTATASPGPATCTTDGATSCVLGGTAGTAYTVTVVAHAAGGLDSAPSEASGSATPTAPVVPTTPPATELTMSTDKGDITTAEPGEEIVVFGSGFAEYSTVTITLYSAPIVLATVVTDGNGRFRRAVRVPANLAAGTHTFIAAGVDPDGNPHFLKLEITVAAAAGDEVDGELPVTGGGAVAPLVLVALTFLATGAVLCSLRWVRRREPAGS</sequence>
<dbReference type="GO" id="GO:0000272">
    <property type="term" value="P:polysaccharide catabolic process"/>
    <property type="evidence" value="ECO:0007669"/>
    <property type="project" value="UniProtKB-KW"/>
</dbReference>
<evidence type="ECO:0000256" key="2">
    <source>
        <dbReference type="ARBA" id="ARBA00023295"/>
    </source>
</evidence>
<dbReference type="InterPro" id="IPR013783">
    <property type="entry name" value="Ig-like_fold"/>
</dbReference>
<feature type="transmembrane region" description="Helical" evidence="5">
    <location>
        <begin position="1472"/>
        <end position="1496"/>
    </location>
</feature>
<feature type="domain" description="Fibronectin type-III" evidence="6">
    <location>
        <begin position="691"/>
        <end position="783"/>
    </location>
</feature>
<feature type="domain" description="Fibronectin type-III" evidence="6">
    <location>
        <begin position="1167"/>
        <end position="1265"/>
    </location>
</feature>
<dbReference type="PROSITE" id="PS50853">
    <property type="entry name" value="FN3"/>
    <property type="match status" value="11"/>
</dbReference>
<feature type="compositionally biased region" description="Gly residues" evidence="4">
    <location>
        <begin position="204"/>
        <end position="222"/>
    </location>
</feature>
<feature type="region of interest" description="Disordered" evidence="4">
    <location>
        <begin position="866"/>
        <end position="890"/>
    </location>
</feature>
<reference evidence="7" key="2">
    <citation type="submission" date="2020-09" db="EMBL/GenBank/DDBJ databases">
        <authorList>
            <person name="Sun Q."/>
            <person name="Ohkuma M."/>
        </authorList>
    </citation>
    <scope>NUCLEOTIDE SEQUENCE</scope>
    <source>
        <strain evidence="7">JCM 3090</strain>
    </source>
</reference>
<keyword evidence="5" id="KW-0812">Transmembrane</keyword>
<feature type="domain" description="Fibronectin type-III" evidence="6">
    <location>
        <begin position="303"/>
        <end position="397"/>
    </location>
</feature>
<keyword evidence="5" id="KW-1133">Transmembrane helix</keyword>
<proteinExistence type="predicted"/>
<dbReference type="GO" id="GO:0016798">
    <property type="term" value="F:hydrolase activity, acting on glycosyl bonds"/>
    <property type="evidence" value="ECO:0007669"/>
    <property type="project" value="UniProtKB-KW"/>
</dbReference>
<evidence type="ECO:0000313" key="8">
    <source>
        <dbReference type="Proteomes" id="UP000649739"/>
    </source>
</evidence>
<keyword evidence="2" id="KW-0326">Glycosidase</keyword>
<name>A0A8J3B1Z3_9ACTN</name>
<feature type="domain" description="Fibronectin type-III" evidence="6">
    <location>
        <begin position="592"/>
        <end position="690"/>
    </location>
</feature>
<dbReference type="SUPFAM" id="SSF49265">
    <property type="entry name" value="Fibronectin type III"/>
    <property type="match status" value="6"/>
</dbReference>
<feature type="compositionally biased region" description="Low complexity" evidence="4">
    <location>
        <begin position="580"/>
        <end position="589"/>
    </location>
</feature>
<feature type="domain" description="Fibronectin type-III" evidence="6">
    <location>
        <begin position="784"/>
        <end position="882"/>
    </location>
</feature>
<evidence type="ECO:0000259" key="6">
    <source>
        <dbReference type="PROSITE" id="PS50853"/>
    </source>
</evidence>
<keyword evidence="8" id="KW-1185">Reference proteome</keyword>
<feature type="domain" description="Fibronectin type-III" evidence="6">
    <location>
        <begin position="1266"/>
        <end position="1353"/>
    </location>
</feature>
<keyword evidence="3" id="KW-0119">Carbohydrate metabolism</keyword>
<keyword evidence="3" id="KW-0624">Polysaccharide degradation</keyword>
<evidence type="ECO:0000256" key="3">
    <source>
        <dbReference type="ARBA" id="ARBA00023326"/>
    </source>
</evidence>
<gene>
    <name evidence="7" type="ORF">GCM10010123_05550</name>
</gene>
<reference evidence="7" key="1">
    <citation type="journal article" date="2014" name="Int. J. Syst. Evol. Microbiol.">
        <title>Complete genome sequence of Corynebacterium casei LMG S-19264T (=DSM 44701T), isolated from a smear-ripened cheese.</title>
        <authorList>
            <consortium name="US DOE Joint Genome Institute (JGI-PGF)"/>
            <person name="Walter F."/>
            <person name="Albersmeier A."/>
            <person name="Kalinowski J."/>
            <person name="Ruckert C."/>
        </authorList>
    </citation>
    <scope>NUCLEOTIDE SEQUENCE</scope>
    <source>
        <strain evidence="7">JCM 3090</strain>
    </source>
</reference>
<feature type="domain" description="Fibronectin type-III" evidence="6">
    <location>
        <begin position="398"/>
        <end position="495"/>
    </location>
</feature>
<dbReference type="Gene3D" id="2.60.40.10">
    <property type="entry name" value="Immunoglobulins"/>
    <property type="match status" value="11"/>
</dbReference>
<feature type="domain" description="Fibronectin type-III" evidence="6">
    <location>
        <begin position="498"/>
        <end position="591"/>
    </location>
</feature>
<feature type="region of interest" description="Disordered" evidence="4">
    <location>
        <begin position="1058"/>
        <end position="1101"/>
    </location>
</feature>
<keyword evidence="1" id="KW-0677">Repeat</keyword>
<evidence type="ECO:0000256" key="4">
    <source>
        <dbReference type="SAM" id="MobiDB-lite"/>
    </source>
</evidence>
<feature type="compositionally biased region" description="Polar residues" evidence="4">
    <location>
        <begin position="1060"/>
        <end position="1082"/>
    </location>
</feature>
<feature type="domain" description="Fibronectin type-III" evidence="6">
    <location>
        <begin position="975"/>
        <end position="1073"/>
    </location>
</feature>
<dbReference type="Pfam" id="PF00041">
    <property type="entry name" value="fn3"/>
    <property type="match status" value="11"/>
</dbReference>
<dbReference type="Proteomes" id="UP000649739">
    <property type="component" value="Unassembled WGS sequence"/>
</dbReference>
<feature type="region of interest" description="Disordered" evidence="4">
    <location>
        <begin position="186"/>
        <end position="222"/>
    </location>
</feature>
<feature type="region of interest" description="Disordered" evidence="4">
    <location>
        <begin position="580"/>
        <end position="601"/>
    </location>
</feature>
<evidence type="ECO:0000256" key="5">
    <source>
        <dbReference type="SAM" id="Phobius"/>
    </source>
</evidence>
<dbReference type="SMART" id="SM00060">
    <property type="entry name" value="FN3"/>
    <property type="match status" value="11"/>
</dbReference>
<feature type="compositionally biased region" description="Low complexity" evidence="4">
    <location>
        <begin position="867"/>
        <end position="886"/>
    </location>
</feature>
<feature type="region of interest" description="Disordered" evidence="4">
    <location>
        <begin position="1337"/>
        <end position="1369"/>
    </location>
</feature>
<evidence type="ECO:0000313" key="7">
    <source>
        <dbReference type="EMBL" id="GGJ78465.1"/>
    </source>
</evidence>
<feature type="compositionally biased region" description="Low complexity" evidence="4">
    <location>
        <begin position="192"/>
        <end position="203"/>
    </location>
</feature>
<keyword evidence="5" id="KW-0472">Membrane</keyword>
<feature type="domain" description="Fibronectin type-III" evidence="6">
    <location>
        <begin position="1074"/>
        <end position="1166"/>
    </location>
</feature>
<keyword evidence="2" id="KW-0378">Hydrolase</keyword>
<organism evidence="7 8">
    <name type="scientific">Pilimelia anulata</name>
    <dbReference type="NCBI Taxonomy" id="53371"/>
    <lineage>
        <taxon>Bacteria</taxon>
        <taxon>Bacillati</taxon>
        <taxon>Actinomycetota</taxon>
        <taxon>Actinomycetes</taxon>
        <taxon>Micromonosporales</taxon>
        <taxon>Micromonosporaceae</taxon>
        <taxon>Pilimelia</taxon>
    </lineage>
</organism>
<dbReference type="InterPro" id="IPR003961">
    <property type="entry name" value="FN3_dom"/>
</dbReference>
<protein>
    <recommendedName>
        <fullName evidence="6">Fibronectin type-III domain-containing protein</fullName>
    </recommendedName>
</protein>
<dbReference type="EMBL" id="BMQB01000001">
    <property type="protein sequence ID" value="GGJ78465.1"/>
    <property type="molecule type" value="Genomic_DNA"/>
</dbReference>